<evidence type="ECO:0000256" key="1">
    <source>
        <dbReference type="ARBA" id="ARBA00004196"/>
    </source>
</evidence>
<organism evidence="6 7">
    <name type="scientific">Nocardioides zeae</name>
    <dbReference type="NCBI Taxonomy" id="1457234"/>
    <lineage>
        <taxon>Bacteria</taxon>
        <taxon>Bacillati</taxon>
        <taxon>Actinomycetota</taxon>
        <taxon>Actinomycetes</taxon>
        <taxon>Propionibacteriales</taxon>
        <taxon>Nocardioidaceae</taxon>
        <taxon>Nocardioides</taxon>
    </lineage>
</organism>
<dbReference type="SUPFAM" id="SSF53822">
    <property type="entry name" value="Periplasmic binding protein-like I"/>
    <property type="match status" value="1"/>
</dbReference>
<evidence type="ECO:0000256" key="4">
    <source>
        <dbReference type="SAM" id="SignalP"/>
    </source>
</evidence>
<protein>
    <submittedName>
        <fullName evidence="6">Ribose transport system substrate-binding protein</fullName>
    </submittedName>
</protein>
<sequence length="322" mass="32946">MNSKIALLGAGTFLVLAPMLSACGSDDAGDGTVAITLVPGTKGSPFYEAMACGAEAAAADNDVDLTVAAPDSWGAAQQLPVLDTVAAQAPDALLVVPTDVEALTPRLTEIKNNDTPIVELDQKITDDSVSVSRIGSDDTEGGREAAKAMAEAIGGSGKVMAISSPPGTDAQYVRVEGFIAELEENYPDIEFIGEEYALNDVTAAAGFVTSNLASTPDLAGIFVANDVNAIGAVTGLQEADAVGDVKVVAYDAAETEVDALRDGSIQALIAQDPYGEGYQGVEQALAAINGDDTEASISIPLQTLTLDDEAALDEYLERNGGC</sequence>
<comment type="subcellular location">
    <subcellularLocation>
        <location evidence="1">Cell envelope</location>
    </subcellularLocation>
</comment>
<evidence type="ECO:0000256" key="3">
    <source>
        <dbReference type="ARBA" id="ARBA00022729"/>
    </source>
</evidence>
<evidence type="ECO:0000256" key="2">
    <source>
        <dbReference type="ARBA" id="ARBA00007639"/>
    </source>
</evidence>
<feature type="signal peptide" evidence="4">
    <location>
        <begin position="1"/>
        <end position="22"/>
    </location>
</feature>
<dbReference type="AlphaFoldDB" id="A0AAJ1U182"/>
<dbReference type="InterPro" id="IPR028082">
    <property type="entry name" value="Peripla_BP_I"/>
</dbReference>
<keyword evidence="3 4" id="KW-0732">Signal</keyword>
<dbReference type="Gene3D" id="3.40.50.2300">
    <property type="match status" value="2"/>
</dbReference>
<feature type="chain" id="PRO_5042605005" evidence="4">
    <location>
        <begin position="23"/>
        <end position="322"/>
    </location>
</feature>
<evidence type="ECO:0000313" key="6">
    <source>
        <dbReference type="EMBL" id="MDQ1106045.1"/>
    </source>
</evidence>
<dbReference type="GO" id="GO:0030246">
    <property type="term" value="F:carbohydrate binding"/>
    <property type="evidence" value="ECO:0007669"/>
    <property type="project" value="UniProtKB-ARBA"/>
</dbReference>
<comment type="similarity">
    <text evidence="2">Belongs to the bacterial solute-binding protein 2 family.</text>
</comment>
<evidence type="ECO:0000313" key="7">
    <source>
        <dbReference type="Proteomes" id="UP001239215"/>
    </source>
</evidence>
<dbReference type="PANTHER" id="PTHR46847">
    <property type="entry name" value="D-ALLOSE-BINDING PERIPLASMIC PROTEIN-RELATED"/>
    <property type="match status" value="1"/>
</dbReference>
<evidence type="ECO:0000259" key="5">
    <source>
        <dbReference type="Pfam" id="PF13407"/>
    </source>
</evidence>
<proteinExistence type="inferred from homology"/>
<dbReference type="PROSITE" id="PS51257">
    <property type="entry name" value="PROKAR_LIPOPROTEIN"/>
    <property type="match status" value="1"/>
</dbReference>
<name>A0AAJ1U182_9ACTN</name>
<dbReference type="Pfam" id="PF13407">
    <property type="entry name" value="Peripla_BP_4"/>
    <property type="match status" value="1"/>
</dbReference>
<gene>
    <name evidence="6" type="ORF">QE405_003329</name>
</gene>
<comment type="caution">
    <text evidence="6">The sequence shown here is derived from an EMBL/GenBank/DDBJ whole genome shotgun (WGS) entry which is preliminary data.</text>
</comment>
<feature type="domain" description="Periplasmic binding protein" evidence="5">
    <location>
        <begin position="35"/>
        <end position="291"/>
    </location>
</feature>
<dbReference type="GO" id="GO:0030313">
    <property type="term" value="C:cell envelope"/>
    <property type="evidence" value="ECO:0007669"/>
    <property type="project" value="UniProtKB-SubCell"/>
</dbReference>
<dbReference type="CDD" id="cd20007">
    <property type="entry name" value="PBP1_ABC_sugar_binding-like"/>
    <property type="match status" value="1"/>
</dbReference>
<dbReference type="InterPro" id="IPR025997">
    <property type="entry name" value="SBP_2_dom"/>
</dbReference>
<accession>A0AAJ1U182</accession>
<dbReference type="Proteomes" id="UP001239215">
    <property type="component" value="Unassembled WGS sequence"/>
</dbReference>
<dbReference type="EMBL" id="JAUTAN010000001">
    <property type="protein sequence ID" value="MDQ1106045.1"/>
    <property type="molecule type" value="Genomic_DNA"/>
</dbReference>
<reference evidence="6" key="1">
    <citation type="submission" date="2023-07" db="EMBL/GenBank/DDBJ databases">
        <title>Functional and genomic diversity of the sorghum phyllosphere microbiome.</title>
        <authorList>
            <person name="Shade A."/>
        </authorList>
    </citation>
    <scope>NUCLEOTIDE SEQUENCE</scope>
    <source>
        <strain evidence="6">SORGH_AS_1067</strain>
    </source>
</reference>
<dbReference type="PANTHER" id="PTHR46847:SF1">
    <property type="entry name" value="D-ALLOSE-BINDING PERIPLASMIC PROTEIN-RELATED"/>
    <property type="match status" value="1"/>
</dbReference>